<dbReference type="PANTHER" id="PTHR30269:SF32">
    <property type="entry name" value="MEMBRANE TRANSPORTER PROTEIN-RELATED"/>
    <property type="match status" value="1"/>
</dbReference>
<name>A0AAX3E0K8_RHOPL</name>
<dbReference type="InterPro" id="IPR052017">
    <property type="entry name" value="TSUP"/>
</dbReference>
<dbReference type="EMBL" id="CP076676">
    <property type="protein sequence ID" value="UYO40614.1"/>
    <property type="molecule type" value="Genomic_DNA"/>
</dbReference>
<evidence type="ECO:0000313" key="9">
    <source>
        <dbReference type="EMBL" id="UYO40614.1"/>
    </source>
</evidence>
<gene>
    <name evidence="9" type="ORF">KQX62_04705</name>
</gene>
<keyword evidence="5 8" id="KW-0812">Transmembrane</keyword>
<evidence type="ECO:0000256" key="8">
    <source>
        <dbReference type="RuleBase" id="RU363041"/>
    </source>
</evidence>
<comment type="subcellular location">
    <subcellularLocation>
        <location evidence="1 8">Cell membrane</location>
        <topology evidence="1 8">Multi-pass membrane protein</topology>
    </subcellularLocation>
</comment>
<dbReference type="PANTHER" id="PTHR30269">
    <property type="entry name" value="TRANSMEMBRANE PROTEIN YFCA"/>
    <property type="match status" value="1"/>
</dbReference>
<protein>
    <recommendedName>
        <fullName evidence="8">Probable membrane transporter protein</fullName>
    </recommendedName>
</protein>
<feature type="transmembrane region" description="Helical" evidence="8">
    <location>
        <begin position="171"/>
        <end position="190"/>
    </location>
</feature>
<feature type="transmembrane region" description="Helical" evidence="8">
    <location>
        <begin position="202"/>
        <end position="221"/>
    </location>
</feature>
<keyword evidence="4 8" id="KW-1003">Cell membrane</keyword>
<dbReference type="RefSeq" id="WP_264075591.1">
    <property type="nucleotide sequence ID" value="NZ_CP076676.1"/>
</dbReference>
<comment type="similarity">
    <text evidence="2 8">Belongs to the 4-toluene sulfonate uptake permease (TSUP) (TC 2.A.102) family.</text>
</comment>
<evidence type="ECO:0000256" key="7">
    <source>
        <dbReference type="ARBA" id="ARBA00023136"/>
    </source>
</evidence>
<dbReference type="Pfam" id="PF01925">
    <property type="entry name" value="TauE"/>
    <property type="match status" value="1"/>
</dbReference>
<feature type="transmembrane region" description="Helical" evidence="8">
    <location>
        <begin position="233"/>
        <end position="254"/>
    </location>
</feature>
<reference evidence="9" key="1">
    <citation type="journal article" date="2022" name="Biol. Control">
        <title>In silico genomic analysis of Rhodopseudomonas palustris strains revealed potential biocontrol agents and crop yield enhancers.</title>
        <authorList>
            <person name="Surachat K."/>
            <person name="Kantachote D."/>
            <person name="Deachamag P."/>
            <person name="Wonglapsuwan M."/>
        </authorList>
    </citation>
    <scope>NUCLEOTIDE SEQUENCE</scope>
    <source>
        <strain evidence="9">TLS06</strain>
    </source>
</reference>
<keyword evidence="7 8" id="KW-0472">Membrane</keyword>
<dbReference type="InterPro" id="IPR002781">
    <property type="entry name" value="TM_pro_TauE-like"/>
</dbReference>
<dbReference type="AlphaFoldDB" id="A0AAX3E0K8"/>
<dbReference type="GO" id="GO:0005886">
    <property type="term" value="C:plasma membrane"/>
    <property type="evidence" value="ECO:0007669"/>
    <property type="project" value="UniProtKB-SubCell"/>
</dbReference>
<evidence type="ECO:0000256" key="6">
    <source>
        <dbReference type="ARBA" id="ARBA00022989"/>
    </source>
</evidence>
<keyword evidence="3" id="KW-0813">Transport</keyword>
<dbReference type="Proteomes" id="UP001163166">
    <property type="component" value="Chromosome"/>
</dbReference>
<evidence type="ECO:0000313" key="10">
    <source>
        <dbReference type="Proteomes" id="UP001163166"/>
    </source>
</evidence>
<organism evidence="9 10">
    <name type="scientific">Rhodopseudomonas palustris</name>
    <dbReference type="NCBI Taxonomy" id="1076"/>
    <lineage>
        <taxon>Bacteria</taxon>
        <taxon>Pseudomonadati</taxon>
        <taxon>Pseudomonadota</taxon>
        <taxon>Alphaproteobacteria</taxon>
        <taxon>Hyphomicrobiales</taxon>
        <taxon>Nitrobacteraceae</taxon>
        <taxon>Rhodopseudomonas</taxon>
    </lineage>
</organism>
<evidence type="ECO:0000256" key="4">
    <source>
        <dbReference type="ARBA" id="ARBA00022475"/>
    </source>
</evidence>
<evidence type="ECO:0000256" key="1">
    <source>
        <dbReference type="ARBA" id="ARBA00004651"/>
    </source>
</evidence>
<feature type="transmembrane region" description="Helical" evidence="8">
    <location>
        <begin position="78"/>
        <end position="97"/>
    </location>
</feature>
<feature type="transmembrane region" description="Helical" evidence="8">
    <location>
        <begin position="12"/>
        <end position="41"/>
    </location>
</feature>
<evidence type="ECO:0000256" key="3">
    <source>
        <dbReference type="ARBA" id="ARBA00022448"/>
    </source>
</evidence>
<keyword evidence="6 8" id="KW-1133">Transmembrane helix</keyword>
<sequence length="255" mass="26588">MQSAAVFDPFLLIIAAVFAFAGFIKGVIGLGLPTVSIGLLAVAMPPAQAVAIVIVPAIVTNIWQTFAGSYLRDILRRLWPLLLGTVIGIRLGAGLMTGPYARYGSLVLGVLLVAYGILGLSKRSFHVAPNLEKWIGGPVGLITGVISAATGVQVIPSMPYLQAIGMEKDELVQALGVFFTTATLALAVNLTDAGLLSTATALPGLIALAAAFAGMFGGQAVRTRMHPDTFRRWFLIALMGLGLYLAATTLVKLVG</sequence>
<proteinExistence type="inferred from homology"/>
<evidence type="ECO:0000256" key="2">
    <source>
        <dbReference type="ARBA" id="ARBA00009142"/>
    </source>
</evidence>
<accession>A0AAX3E0K8</accession>
<feature type="transmembrane region" description="Helical" evidence="8">
    <location>
        <begin position="103"/>
        <end position="121"/>
    </location>
</feature>
<evidence type="ECO:0000256" key="5">
    <source>
        <dbReference type="ARBA" id="ARBA00022692"/>
    </source>
</evidence>
<feature type="transmembrane region" description="Helical" evidence="8">
    <location>
        <begin position="47"/>
        <end position="66"/>
    </location>
</feature>